<dbReference type="SMART" id="SM00488">
    <property type="entry name" value="DEXDc2"/>
    <property type="match status" value="1"/>
</dbReference>
<comment type="cofactor">
    <cofactor evidence="1">
        <name>[4Fe-4S] cluster</name>
        <dbReference type="ChEBI" id="CHEBI:49883"/>
    </cofactor>
</comment>
<dbReference type="GO" id="GO:0006281">
    <property type="term" value="P:DNA repair"/>
    <property type="evidence" value="ECO:0007669"/>
    <property type="project" value="UniProtKB-KW"/>
</dbReference>
<evidence type="ECO:0000256" key="10">
    <source>
        <dbReference type="ARBA" id="ARBA00023014"/>
    </source>
</evidence>
<evidence type="ECO:0000256" key="11">
    <source>
        <dbReference type="ARBA" id="ARBA00023125"/>
    </source>
</evidence>
<dbReference type="PANTHER" id="PTHR11472:SF34">
    <property type="entry name" value="REGULATOR OF TELOMERE ELONGATION HELICASE 1"/>
    <property type="match status" value="1"/>
</dbReference>
<dbReference type="SMART" id="SM00487">
    <property type="entry name" value="DEXDc"/>
    <property type="match status" value="1"/>
</dbReference>
<gene>
    <name evidence="17" type="ORF">MNBD_NITROSPINAE05-1445</name>
</gene>
<evidence type="ECO:0000313" key="17">
    <source>
        <dbReference type="EMBL" id="VAX31734.1"/>
    </source>
</evidence>
<keyword evidence="10" id="KW-0411">Iron-sulfur</keyword>
<evidence type="ECO:0000256" key="5">
    <source>
        <dbReference type="ARBA" id="ARBA00022763"/>
    </source>
</evidence>
<keyword evidence="6" id="KW-0378">Hydrolase</keyword>
<dbReference type="InterPro" id="IPR006554">
    <property type="entry name" value="Helicase-like_DEXD_c2"/>
</dbReference>
<comment type="catalytic activity">
    <reaction evidence="15">
        <text>ATP + H2O = ADP + phosphate + H(+)</text>
        <dbReference type="Rhea" id="RHEA:13065"/>
        <dbReference type="ChEBI" id="CHEBI:15377"/>
        <dbReference type="ChEBI" id="CHEBI:15378"/>
        <dbReference type="ChEBI" id="CHEBI:30616"/>
        <dbReference type="ChEBI" id="CHEBI:43474"/>
        <dbReference type="ChEBI" id="CHEBI:456216"/>
        <dbReference type="EC" id="5.6.2.3"/>
    </reaction>
</comment>
<dbReference type="PANTHER" id="PTHR11472">
    <property type="entry name" value="DNA REPAIR DEAD HELICASE RAD3/XP-D SUBFAMILY MEMBER"/>
    <property type="match status" value="1"/>
</dbReference>
<dbReference type="GO" id="GO:0051539">
    <property type="term" value="F:4 iron, 4 sulfur cluster binding"/>
    <property type="evidence" value="ECO:0007669"/>
    <property type="project" value="UniProtKB-KW"/>
</dbReference>
<evidence type="ECO:0000256" key="15">
    <source>
        <dbReference type="ARBA" id="ARBA00048954"/>
    </source>
</evidence>
<reference evidence="17" key="1">
    <citation type="submission" date="2018-06" db="EMBL/GenBank/DDBJ databases">
        <authorList>
            <person name="Zhirakovskaya E."/>
        </authorList>
    </citation>
    <scope>NUCLEOTIDE SEQUENCE</scope>
</reference>
<keyword evidence="12" id="KW-0234">DNA repair</keyword>
<evidence type="ECO:0000256" key="12">
    <source>
        <dbReference type="ARBA" id="ARBA00023204"/>
    </source>
</evidence>
<proteinExistence type="predicted"/>
<evidence type="ECO:0000256" key="2">
    <source>
        <dbReference type="ARBA" id="ARBA00022485"/>
    </source>
</evidence>
<dbReference type="InterPro" id="IPR006555">
    <property type="entry name" value="ATP-dep_Helicase_C"/>
</dbReference>
<keyword evidence="4" id="KW-0547">Nucleotide-binding</keyword>
<evidence type="ECO:0000256" key="4">
    <source>
        <dbReference type="ARBA" id="ARBA00022741"/>
    </source>
</evidence>
<protein>
    <recommendedName>
        <fullName evidence="14">DNA 5'-3' helicase</fullName>
        <ecNumber evidence="14">5.6.2.3</ecNumber>
    </recommendedName>
</protein>
<sequence>MKATVEYHKLSMTTVETLMFETFSATCYLLSQGAFNKSYDLPLPIFFLDYYAGLMTSLDADQFLSESGQFSTRMPGFEYRPQQVEMVQAVEHALNDGHHLIVEAGTGTGKSLAYLIPAVLWAVKNNKKVVISTYSKTLQQQILNHDIPLLQEQLGVHFRYSLCLGHENYLSLRRLHRTGQTGLFTKSEEDAQMGSLFDWAGTTTAGLRNDLPFQVLPSVWEEVGRQKDQCLGKYCATYDSCFYFKARKKWYGAHLLIVNHHLFFANVASSGAVLPAFDAVVFDEAQNIEDAATSFLGLEISNSNLHFFLDRLYNPKTKRGTLTRMDHEMVPAVRQQVIRVRQAMEVFFTHLMEDFGTQNRVIRLYKPLAVDNNLYAPLKELHDSLQTLAGRLNSPEEQLDASSAATRCFEFNNTLSAFLNQNFPDYVYWLEIVQKKRFRKIILRGVPIHLASQLKEQVFDKIDRMILTSATLTTQGKFDFIKERIGYTPKEEVALDSPFDYQSQALLYVPRDIPEPTAKIELYVEKIAERCQQLIQATGGKTFILFTSYQLLNRVYEKLEFLGREYPLLKQGDLPTAQMIEQFKQVPSVIFGTSSFWQGVDIPGDALGSVIITKLPFDVPKEPITEARLEDLKKRSIDPFRHYQIPRAIIQLKQGFGRLIRKQSDMGVVSILDSRVVNRGYGKQFLASLPKCPVVESIEGVRDFLARKVTSNAKVTME</sequence>
<evidence type="ECO:0000259" key="16">
    <source>
        <dbReference type="PROSITE" id="PS51193"/>
    </source>
</evidence>
<keyword evidence="5" id="KW-0227">DNA damage</keyword>
<organism evidence="17">
    <name type="scientific">hydrothermal vent metagenome</name>
    <dbReference type="NCBI Taxonomy" id="652676"/>
    <lineage>
        <taxon>unclassified sequences</taxon>
        <taxon>metagenomes</taxon>
        <taxon>ecological metagenomes</taxon>
    </lineage>
</organism>
<dbReference type="InterPro" id="IPR045028">
    <property type="entry name" value="DinG/Rad3-like"/>
</dbReference>
<dbReference type="AlphaFoldDB" id="A0A3B1D6H4"/>
<keyword evidence="7 17" id="KW-0347">Helicase</keyword>
<evidence type="ECO:0000256" key="7">
    <source>
        <dbReference type="ARBA" id="ARBA00022806"/>
    </source>
</evidence>
<feature type="domain" description="Helicase ATP-binding" evidence="16">
    <location>
        <begin position="69"/>
        <end position="334"/>
    </location>
</feature>
<dbReference type="Pfam" id="PF06733">
    <property type="entry name" value="DEAD_2"/>
    <property type="match status" value="1"/>
</dbReference>
<dbReference type="EC" id="5.6.2.3" evidence="14"/>
<dbReference type="Pfam" id="PF00270">
    <property type="entry name" value="DEAD"/>
    <property type="match status" value="1"/>
</dbReference>
<dbReference type="EMBL" id="UOGG01000171">
    <property type="protein sequence ID" value="VAX31734.1"/>
    <property type="molecule type" value="Genomic_DNA"/>
</dbReference>
<dbReference type="GO" id="GO:0046872">
    <property type="term" value="F:metal ion binding"/>
    <property type="evidence" value="ECO:0007669"/>
    <property type="project" value="UniProtKB-KW"/>
</dbReference>
<evidence type="ECO:0000256" key="6">
    <source>
        <dbReference type="ARBA" id="ARBA00022801"/>
    </source>
</evidence>
<accession>A0A3B1D6H4</accession>
<dbReference type="InterPro" id="IPR027417">
    <property type="entry name" value="P-loop_NTPase"/>
</dbReference>
<dbReference type="InterPro" id="IPR014013">
    <property type="entry name" value="Helic_SF1/SF2_ATP-bd_DinG/Rad3"/>
</dbReference>
<dbReference type="SUPFAM" id="SSF52540">
    <property type="entry name" value="P-loop containing nucleoside triphosphate hydrolases"/>
    <property type="match status" value="1"/>
</dbReference>
<dbReference type="InterPro" id="IPR014001">
    <property type="entry name" value="Helicase_ATP-bd"/>
</dbReference>
<evidence type="ECO:0000256" key="13">
    <source>
        <dbReference type="ARBA" id="ARBA00023235"/>
    </source>
</evidence>
<keyword evidence="8" id="KW-0067">ATP-binding</keyword>
<dbReference type="Pfam" id="PF13307">
    <property type="entry name" value="Helicase_C_2"/>
    <property type="match status" value="1"/>
</dbReference>
<evidence type="ECO:0000256" key="8">
    <source>
        <dbReference type="ARBA" id="ARBA00022840"/>
    </source>
</evidence>
<dbReference type="GO" id="GO:0043139">
    <property type="term" value="F:5'-3' DNA helicase activity"/>
    <property type="evidence" value="ECO:0007669"/>
    <property type="project" value="UniProtKB-EC"/>
</dbReference>
<evidence type="ECO:0000256" key="14">
    <source>
        <dbReference type="ARBA" id="ARBA00044969"/>
    </source>
</evidence>
<dbReference type="GO" id="GO:0003677">
    <property type="term" value="F:DNA binding"/>
    <property type="evidence" value="ECO:0007669"/>
    <property type="project" value="UniProtKB-KW"/>
</dbReference>
<dbReference type="GO" id="GO:0005524">
    <property type="term" value="F:ATP binding"/>
    <property type="evidence" value="ECO:0007669"/>
    <property type="project" value="UniProtKB-KW"/>
</dbReference>
<dbReference type="PROSITE" id="PS51193">
    <property type="entry name" value="HELICASE_ATP_BIND_2"/>
    <property type="match status" value="1"/>
</dbReference>
<evidence type="ECO:0000256" key="3">
    <source>
        <dbReference type="ARBA" id="ARBA00022723"/>
    </source>
</evidence>
<evidence type="ECO:0000256" key="1">
    <source>
        <dbReference type="ARBA" id="ARBA00001966"/>
    </source>
</evidence>
<keyword evidence="3" id="KW-0479">Metal-binding</keyword>
<dbReference type="GO" id="GO:0016818">
    <property type="term" value="F:hydrolase activity, acting on acid anhydrides, in phosphorus-containing anhydrides"/>
    <property type="evidence" value="ECO:0007669"/>
    <property type="project" value="InterPro"/>
</dbReference>
<dbReference type="SMART" id="SM00491">
    <property type="entry name" value="HELICc2"/>
    <property type="match status" value="1"/>
</dbReference>
<dbReference type="Gene3D" id="3.40.50.300">
    <property type="entry name" value="P-loop containing nucleotide triphosphate hydrolases"/>
    <property type="match status" value="2"/>
</dbReference>
<dbReference type="InterPro" id="IPR010614">
    <property type="entry name" value="RAD3-like_helicase_DEAD"/>
</dbReference>
<dbReference type="InterPro" id="IPR011545">
    <property type="entry name" value="DEAD/DEAH_box_helicase_dom"/>
</dbReference>
<keyword evidence="2" id="KW-0004">4Fe-4S</keyword>
<keyword evidence="9" id="KW-0408">Iron</keyword>
<keyword evidence="11" id="KW-0238">DNA-binding</keyword>
<name>A0A3B1D6H4_9ZZZZ</name>
<evidence type="ECO:0000256" key="9">
    <source>
        <dbReference type="ARBA" id="ARBA00023004"/>
    </source>
</evidence>
<keyword evidence="13" id="KW-0413">Isomerase</keyword>